<feature type="region of interest" description="Disordered" evidence="1">
    <location>
        <begin position="70"/>
        <end position="108"/>
    </location>
</feature>
<evidence type="ECO:0000256" key="1">
    <source>
        <dbReference type="SAM" id="MobiDB-lite"/>
    </source>
</evidence>
<feature type="compositionally biased region" description="Basic residues" evidence="1">
    <location>
        <begin position="98"/>
        <end position="108"/>
    </location>
</feature>
<evidence type="ECO:0000313" key="2">
    <source>
        <dbReference type="EMBL" id="MEI9412192.1"/>
    </source>
</evidence>
<protein>
    <submittedName>
        <fullName evidence="2">Uncharacterized protein</fullName>
    </submittedName>
</protein>
<dbReference type="EMBL" id="JAPYKS010000024">
    <property type="protein sequence ID" value="MEI9412192.1"/>
    <property type="molecule type" value="Genomic_DNA"/>
</dbReference>
<sequence>MDQPAWVNRRRELGGYRDKIRDVAAAKLEEGIAEVKRIAAEGYQPVTEAARQASREGTLTDKVRDVVRSAAESTENAVRQRLANSKQSREERAGQKPRAGKPKKPRRP</sequence>
<reference evidence="2 3" key="1">
    <citation type="submission" date="2022-12" db="EMBL/GenBank/DDBJ databases">
        <authorList>
            <person name="Muema E."/>
        </authorList>
    </citation>
    <scope>NUCLEOTIDE SEQUENCE [LARGE SCALE GENOMIC DNA]</scope>
    <source>
        <strain evidence="3">1326</strain>
    </source>
</reference>
<feature type="compositionally biased region" description="Polar residues" evidence="1">
    <location>
        <begin position="71"/>
        <end position="86"/>
    </location>
</feature>
<dbReference type="Proteomes" id="UP001387293">
    <property type="component" value="Unassembled WGS sequence"/>
</dbReference>
<gene>
    <name evidence="2" type="ORF">O7A60_26035</name>
</gene>
<keyword evidence="3" id="KW-1185">Reference proteome</keyword>
<accession>A0ABU8L3G6</accession>
<comment type="caution">
    <text evidence="2">The sequence shown here is derived from an EMBL/GenBank/DDBJ whole genome shotgun (WGS) entry which is preliminary data.</text>
</comment>
<evidence type="ECO:0000313" key="3">
    <source>
        <dbReference type="Proteomes" id="UP001387293"/>
    </source>
</evidence>
<dbReference type="RefSeq" id="WP_337108616.1">
    <property type="nucleotide sequence ID" value="NZ_JAPYKS010000024.1"/>
</dbReference>
<proteinExistence type="predicted"/>
<name>A0ABU8L3G6_9HYPH</name>
<organism evidence="2 3">
    <name type="scientific">Mesorhizobium salmacidum</name>
    <dbReference type="NCBI Taxonomy" id="3015171"/>
    <lineage>
        <taxon>Bacteria</taxon>
        <taxon>Pseudomonadati</taxon>
        <taxon>Pseudomonadota</taxon>
        <taxon>Alphaproteobacteria</taxon>
        <taxon>Hyphomicrobiales</taxon>
        <taxon>Phyllobacteriaceae</taxon>
        <taxon>Mesorhizobium</taxon>
    </lineage>
</organism>